<evidence type="ECO:0000313" key="2">
    <source>
        <dbReference type="Proteomes" id="UP000006898"/>
    </source>
</evidence>
<dbReference type="KEGG" id="mox:DAMO_0670"/>
<organism evidence="1 2">
    <name type="scientific">Methylomirabilis oxygeniifera</name>
    <dbReference type="NCBI Taxonomy" id="671143"/>
    <lineage>
        <taxon>Bacteria</taxon>
        <taxon>Candidatus Methylomirabilota</taxon>
        <taxon>Candidatus Methylomirabilia</taxon>
        <taxon>Candidatus Methylomirabilales</taxon>
        <taxon>Candidatus Methylomirabilaceae</taxon>
        <taxon>Candidatus Methylomirabilis</taxon>
    </lineage>
</organism>
<protein>
    <submittedName>
        <fullName evidence="1">Uncharacterized protein</fullName>
    </submittedName>
</protein>
<name>D5MKU3_METO1</name>
<reference evidence="1 2" key="1">
    <citation type="journal article" date="2010" name="Nature">
        <title>Nitrite-driven anaerobic methane oxidation by oxygenic bacteria.</title>
        <authorList>
            <person name="Ettwig K.F."/>
            <person name="Butler M.K."/>
            <person name="Le Paslier D."/>
            <person name="Pelletier E."/>
            <person name="Mangenot S."/>
            <person name="Kuypers M.M.M."/>
            <person name="Schreiber F."/>
            <person name="Dutilh B.E."/>
            <person name="Zedelius J."/>
            <person name="de Beer D."/>
            <person name="Gloerich J."/>
            <person name="Wessels H.J.C.T."/>
            <person name="van Allen T."/>
            <person name="Luesken F."/>
            <person name="Wu M."/>
            <person name="van de Pas-Schoonen K.T."/>
            <person name="Op den Camp H.J.M."/>
            <person name="Janssen-Megens E.M."/>
            <person name="Francoijs K-J."/>
            <person name="Stunnenberg H."/>
            <person name="Weissenbach J."/>
            <person name="Jetten M.S.M."/>
            <person name="Strous M."/>
        </authorList>
    </citation>
    <scope>NUCLEOTIDE SEQUENCE [LARGE SCALE GENOMIC DNA]</scope>
</reference>
<dbReference type="EMBL" id="FP565575">
    <property type="protein sequence ID" value="CBE67742.1"/>
    <property type="molecule type" value="Genomic_DNA"/>
</dbReference>
<accession>D5MKU3</accession>
<evidence type="ECO:0000313" key="1">
    <source>
        <dbReference type="EMBL" id="CBE67742.1"/>
    </source>
</evidence>
<gene>
    <name evidence="1" type="ORF">DAMO_0670</name>
</gene>
<dbReference type="Proteomes" id="UP000006898">
    <property type="component" value="Chromosome"/>
</dbReference>
<dbReference type="AlphaFoldDB" id="D5MKU3"/>
<sequence length="52" mass="5691">MSSALVTSLRDPYTAGRGTLVGIGGRVKLMRVLSPANALHLYHVKIDQNKRK</sequence>
<dbReference type="HOGENOM" id="CLU_3077939_0_0_0"/>
<proteinExistence type="predicted"/>